<evidence type="ECO:0000256" key="1">
    <source>
        <dbReference type="ARBA" id="ARBA00004651"/>
    </source>
</evidence>
<dbReference type="EMBL" id="VFPU01000002">
    <property type="protein sequence ID" value="TQM91286.1"/>
    <property type="molecule type" value="Genomic_DNA"/>
</dbReference>
<feature type="transmembrane region" description="Helical" evidence="9">
    <location>
        <begin position="7"/>
        <end position="29"/>
    </location>
</feature>
<name>A0A543K869_9MICO</name>
<evidence type="ECO:0000256" key="7">
    <source>
        <dbReference type="ARBA" id="ARBA00023136"/>
    </source>
</evidence>
<evidence type="ECO:0000256" key="9">
    <source>
        <dbReference type="SAM" id="Phobius"/>
    </source>
</evidence>
<keyword evidence="6 9" id="KW-1133">Transmembrane helix</keyword>
<evidence type="ECO:0000256" key="2">
    <source>
        <dbReference type="ARBA" id="ARBA00022448"/>
    </source>
</evidence>
<keyword evidence="2" id="KW-0813">Transport</keyword>
<feature type="transmembrane region" description="Helical" evidence="9">
    <location>
        <begin position="188"/>
        <end position="208"/>
    </location>
</feature>
<comment type="similarity">
    <text evidence="8">Belongs to the binding-protein-dependent transport system permease family. LivHM subfamily.</text>
</comment>
<feature type="transmembrane region" description="Helical" evidence="9">
    <location>
        <begin position="220"/>
        <end position="249"/>
    </location>
</feature>
<comment type="caution">
    <text evidence="10">The sequence shown here is derived from an EMBL/GenBank/DDBJ whole genome shotgun (WGS) entry which is preliminary data.</text>
</comment>
<feature type="transmembrane region" description="Helical" evidence="9">
    <location>
        <begin position="261"/>
        <end position="282"/>
    </location>
</feature>
<keyword evidence="3" id="KW-1003">Cell membrane</keyword>
<evidence type="ECO:0000256" key="5">
    <source>
        <dbReference type="ARBA" id="ARBA00022970"/>
    </source>
</evidence>
<accession>A0A543K869</accession>
<evidence type="ECO:0000256" key="6">
    <source>
        <dbReference type="ARBA" id="ARBA00022989"/>
    </source>
</evidence>
<dbReference type="Pfam" id="PF02653">
    <property type="entry name" value="BPD_transp_2"/>
    <property type="match status" value="1"/>
</dbReference>
<evidence type="ECO:0000313" key="11">
    <source>
        <dbReference type="Proteomes" id="UP000315133"/>
    </source>
</evidence>
<comment type="subcellular location">
    <subcellularLocation>
        <location evidence="1">Cell membrane</location>
        <topology evidence="1">Multi-pass membrane protein</topology>
    </subcellularLocation>
</comment>
<organism evidence="10 11">
    <name type="scientific">Ornithinimicrobium humiphilum</name>
    <dbReference type="NCBI Taxonomy" id="125288"/>
    <lineage>
        <taxon>Bacteria</taxon>
        <taxon>Bacillati</taxon>
        <taxon>Actinomycetota</taxon>
        <taxon>Actinomycetes</taxon>
        <taxon>Micrococcales</taxon>
        <taxon>Ornithinimicrobiaceae</taxon>
        <taxon>Ornithinimicrobium</taxon>
    </lineage>
</organism>
<reference evidence="10 11" key="1">
    <citation type="submission" date="2019-06" db="EMBL/GenBank/DDBJ databases">
        <title>Sequencing the genomes of 1000 actinobacteria strains.</title>
        <authorList>
            <person name="Klenk H.-P."/>
        </authorList>
    </citation>
    <scope>NUCLEOTIDE SEQUENCE [LARGE SCALE GENOMIC DNA]</scope>
    <source>
        <strain evidence="10 11">DSM 12362</strain>
    </source>
</reference>
<dbReference type="CDD" id="cd06582">
    <property type="entry name" value="TM_PBP1_LivH_like"/>
    <property type="match status" value="1"/>
</dbReference>
<dbReference type="OrthoDB" id="3572933at2"/>
<protein>
    <submittedName>
        <fullName evidence="10">Amino acid/amide ABC transporter membrane protein 1 (HAAT family)</fullName>
    </submittedName>
</protein>
<dbReference type="GO" id="GO:0022857">
    <property type="term" value="F:transmembrane transporter activity"/>
    <property type="evidence" value="ECO:0007669"/>
    <property type="project" value="InterPro"/>
</dbReference>
<evidence type="ECO:0000313" key="10">
    <source>
        <dbReference type="EMBL" id="TQM91286.1"/>
    </source>
</evidence>
<dbReference type="GO" id="GO:0005886">
    <property type="term" value="C:plasma membrane"/>
    <property type="evidence" value="ECO:0007669"/>
    <property type="project" value="UniProtKB-SubCell"/>
</dbReference>
<evidence type="ECO:0000256" key="3">
    <source>
        <dbReference type="ARBA" id="ARBA00022475"/>
    </source>
</evidence>
<dbReference type="InterPro" id="IPR001851">
    <property type="entry name" value="ABC_transp_permease"/>
</dbReference>
<dbReference type="RefSeq" id="WP_141820844.1">
    <property type="nucleotide sequence ID" value="NZ_BAAAIL010000005.1"/>
</dbReference>
<proteinExistence type="inferred from homology"/>
<keyword evidence="4 9" id="KW-0812">Transmembrane</keyword>
<evidence type="ECO:0000256" key="4">
    <source>
        <dbReference type="ARBA" id="ARBA00022692"/>
    </source>
</evidence>
<evidence type="ECO:0000256" key="8">
    <source>
        <dbReference type="ARBA" id="ARBA00037998"/>
    </source>
</evidence>
<gene>
    <name evidence="10" type="ORF">FB476_3025</name>
</gene>
<feature type="transmembrane region" description="Helical" evidence="9">
    <location>
        <begin position="139"/>
        <end position="159"/>
    </location>
</feature>
<feature type="transmembrane region" description="Helical" evidence="9">
    <location>
        <begin position="91"/>
        <end position="114"/>
    </location>
</feature>
<dbReference type="Proteomes" id="UP000315133">
    <property type="component" value="Unassembled WGS sequence"/>
</dbReference>
<keyword evidence="5" id="KW-0029">Amino-acid transport</keyword>
<sequence length="290" mass="30325">MSTLVAVLAYGLADGAILALAALGFVLIYKATAVINFAQGEFLLVGAYMFYTAFVVMGLPLAVAVVVGVVVATIIGILVERLILRPMVGESPISIIMVTIGLSSLLRALVQMFYGTSPKPMPKLLPTGSVNLLGATVPINRLLVILVAAVVLTAFTVFFRRSKHGIAMRAVADDQQAAMTMGISVRRIFAMAWALAGVSALIAGVLLADISAVDQNLAAFGLLVFPVVILGGLDSVPGTIVGGVIIGLLKQATGTYFDPGLATVIPYVVLVLILLVKPYGLFGETRIERV</sequence>
<dbReference type="InterPro" id="IPR052157">
    <property type="entry name" value="BCAA_transport_permease"/>
</dbReference>
<dbReference type="GO" id="GO:0006865">
    <property type="term" value="P:amino acid transport"/>
    <property type="evidence" value="ECO:0007669"/>
    <property type="project" value="UniProtKB-KW"/>
</dbReference>
<feature type="transmembrane region" description="Helical" evidence="9">
    <location>
        <begin position="49"/>
        <end position="79"/>
    </location>
</feature>
<dbReference type="AlphaFoldDB" id="A0A543K869"/>
<keyword evidence="7 9" id="KW-0472">Membrane</keyword>
<dbReference type="PANTHER" id="PTHR11795:SF451">
    <property type="entry name" value="ABC TRANSPORTER PERMEASE PROTEIN"/>
    <property type="match status" value="1"/>
</dbReference>
<dbReference type="PANTHER" id="PTHR11795">
    <property type="entry name" value="BRANCHED-CHAIN AMINO ACID TRANSPORT SYSTEM PERMEASE PROTEIN LIVH"/>
    <property type="match status" value="1"/>
</dbReference>
<keyword evidence="11" id="KW-1185">Reference proteome</keyword>